<evidence type="ECO:0000313" key="2">
    <source>
        <dbReference type="EMBL" id="OOS19875.1"/>
    </source>
</evidence>
<keyword evidence="3" id="KW-1185">Reference proteome</keyword>
<evidence type="ECO:0000313" key="3">
    <source>
        <dbReference type="Proteomes" id="UP000191094"/>
    </source>
</evidence>
<feature type="compositionally biased region" description="Polar residues" evidence="1">
    <location>
        <begin position="221"/>
        <end position="242"/>
    </location>
</feature>
<dbReference type="AlphaFoldDB" id="A0A1T0CC03"/>
<proteinExistence type="predicted"/>
<dbReference type="STRING" id="90241.B0682_08030"/>
<feature type="compositionally biased region" description="Polar residues" evidence="1">
    <location>
        <begin position="249"/>
        <end position="264"/>
    </location>
</feature>
<comment type="caution">
    <text evidence="2">The sequence shown here is derived from an EMBL/GenBank/DDBJ whole genome shotgun (WGS) entry which is preliminary data.</text>
</comment>
<evidence type="ECO:0000256" key="1">
    <source>
        <dbReference type="SAM" id="MobiDB-lite"/>
    </source>
</evidence>
<accession>A0A1T0CC03</accession>
<dbReference type="GO" id="GO:0042834">
    <property type="term" value="F:peptidoglycan binding"/>
    <property type="evidence" value="ECO:0007669"/>
    <property type="project" value="InterPro"/>
</dbReference>
<organism evidence="2 3">
    <name type="scientific">Lwoffella lincolnii</name>
    <dbReference type="NCBI Taxonomy" id="90241"/>
    <lineage>
        <taxon>Bacteria</taxon>
        <taxon>Pseudomonadati</taxon>
        <taxon>Pseudomonadota</taxon>
        <taxon>Gammaproteobacteria</taxon>
        <taxon>Moraxellales</taxon>
        <taxon>Moraxellaceae</taxon>
        <taxon>Lwoffella</taxon>
    </lineage>
</organism>
<gene>
    <name evidence="2" type="ORF">B0682_08030</name>
</gene>
<dbReference type="Gene3D" id="3.30.70.1070">
    <property type="entry name" value="Sporulation related repeat"/>
    <property type="match status" value="1"/>
</dbReference>
<dbReference type="OrthoDB" id="6655985at2"/>
<dbReference type="InterPro" id="IPR036680">
    <property type="entry name" value="SPOR-like_sf"/>
</dbReference>
<dbReference type="EMBL" id="MUYT01000012">
    <property type="protein sequence ID" value="OOS19875.1"/>
    <property type="molecule type" value="Genomic_DNA"/>
</dbReference>
<reference evidence="2 3" key="1">
    <citation type="submission" date="2017-02" db="EMBL/GenBank/DDBJ databases">
        <title>Draft genome sequence of Moraxella lincolnii CCUG 9405T type strain.</title>
        <authorList>
            <person name="Salva-Serra F."/>
            <person name="Engstrom-Jakobsson H."/>
            <person name="Thorell K."/>
            <person name="Jaen-Luchoro D."/>
            <person name="Gonzales-Siles L."/>
            <person name="Karlsson R."/>
            <person name="Yazdan S."/>
            <person name="Boulund F."/>
            <person name="Johnning A."/>
            <person name="Engstrand L."/>
            <person name="Kristiansson E."/>
            <person name="Moore E."/>
        </authorList>
    </citation>
    <scope>NUCLEOTIDE SEQUENCE [LARGE SCALE GENOMIC DNA]</scope>
    <source>
        <strain evidence="2 3">CCUG 9405</strain>
    </source>
</reference>
<dbReference type="RefSeq" id="WP_078308089.1">
    <property type="nucleotide sequence ID" value="NZ_MUYT01000012.1"/>
</dbReference>
<protein>
    <submittedName>
        <fullName evidence="2">Uncharacterized protein</fullName>
    </submittedName>
</protein>
<feature type="region of interest" description="Disordered" evidence="1">
    <location>
        <begin position="221"/>
        <end position="349"/>
    </location>
</feature>
<feature type="compositionally biased region" description="Polar residues" evidence="1">
    <location>
        <begin position="298"/>
        <end position="322"/>
    </location>
</feature>
<name>A0A1T0CC03_9GAMM</name>
<sequence>MSQAKPHHFSTHRRGLALVWLFFTLMMLVLTVLLWMFSAAPNMSHAISNEPIEDNDKLGKSGTTIQQLTMFDKLDELNELSNDVQPINHHNVIYDLRDYPSEFQDKAYLNKHKNKWTVQVMNVAENEIITDYLKGREDRQKFAYFRFLDTNNQPRYMLTYGLMNSVQEAMGATKLVNFGLPRNVRVIPEQISRYIGIIDDYEKMQPLVDLDRRHHREVNLQATSKEVPANPQSTQETPSQQDGGDEVTANDTAQSSNLTQNGVSNRHRTSSIRSSDDKSDTLSINETRMVADDLSPVNRATKNHANVDNPKANQGKSANVAGNVNVPKPKPFDPNQFPNQKIVGDDDMP</sequence>
<dbReference type="Proteomes" id="UP000191094">
    <property type="component" value="Unassembled WGS sequence"/>
</dbReference>